<evidence type="ECO:0000256" key="4">
    <source>
        <dbReference type="ARBA" id="ARBA00023155"/>
    </source>
</evidence>
<dbReference type="FunFam" id="1.10.10.60:FF:000134">
    <property type="entry name" value="Homeobox protein MSX-1"/>
    <property type="match status" value="1"/>
</dbReference>
<feature type="domain" description="Homeobox" evidence="10">
    <location>
        <begin position="175"/>
        <end position="235"/>
    </location>
</feature>
<organism evidence="11">
    <name type="scientific">Saccoglossus kowalevskii</name>
    <name type="common">Acorn worm</name>
    <dbReference type="NCBI Taxonomy" id="10224"/>
    <lineage>
        <taxon>Eukaryota</taxon>
        <taxon>Metazoa</taxon>
        <taxon>Hemichordata</taxon>
        <taxon>Enteropneusta</taxon>
        <taxon>Harrimaniidae</taxon>
        <taxon>Saccoglossus</taxon>
    </lineage>
</organism>
<proteinExistence type="evidence at transcript level"/>
<evidence type="ECO:0000256" key="6">
    <source>
        <dbReference type="ARBA" id="ARBA00038425"/>
    </source>
</evidence>
<dbReference type="CTD" id="100114980"/>
<dbReference type="InterPro" id="IPR017970">
    <property type="entry name" value="Homeobox_CS"/>
</dbReference>
<dbReference type="PRINTS" id="PR00024">
    <property type="entry name" value="HOMEOBOX"/>
</dbReference>
<dbReference type="PROSITE" id="PS00027">
    <property type="entry name" value="HOMEOBOX_1"/>
    <property type="match status" value="1"/>
</dbReference>
<dbReference type="PRINTS" id="PR00031">
    <property type="entry name" value="HTHREPRESSR"/>
</dbReference>
<evidence type="ECO:0000256" key="1">
    <source>
        <dbReference type="ARBA" id="ARBA00004123"/>
    </source>
</evidence>
<comment type="subcellular location">
    <subcellularLocation>
        <location evidence="1 7 8">Nucleus</location>
    </subcellularLocation>
</comment>
<protein>
    <submittedName>
        <fullName evidence="13">Msh homeobox</fullName>
    </submittedName>
    <submittedName>
        <fullName evidence="11">Msx</fullName>
    </submittedName>
</protein>
<evidence type="ECO:0000256" key="8">
    <source>
        <dbReference type="RuleBase" id="RU000682"/>
    </source>
</evidence>
<dbReference type="InterPro" id="IPR001356">
    <property type="entry name" value="HD"/>
</dbReference>
<evidence type="ECO:0000256" key="7">
    <source>
        <dbReference type="PROSITE-ProRule" id="PRU00108"/>
    </source>
</evidence>
<evidence type="ECO:0000256" key="3">
    <source>
        <dbReference type="ARBA" id="ARBA00023125"/>
    </source>
</evidence>
<evidence type="ECO:0000313" key="13">
    <source>
        <dbReference type="RefSeq" id="NP_001158403.1"/>
    </source>
</evidence>
<evidence type="ECO:0000256" key="5">
    <source>
        <dbReference type="ARBA" id="ARBA00023242"/>
    </source>
</evidence>
<dbReference type="InterPro" id="IPR020479">
    <property type="entry name" value="HD_metazoa"/>
</dbReference>
<keyword evidence="12" id="KW-1185">Reference proteome</keyword>
<feature type="compositionally biased region" description="Basic residues" evidence="9">
    <location>
        <begin position="170"/>
        <end position="181"/>
    </location>
</feature>
<name>Q1PHP9_SACKO</name>
<gene>
    <name evidence="13" type="primary">Msx</name>
</gene>
<dbReference type="Gene3D" id="1.10.10.60">
    <property type="entry name" value="Homeodomain-like"/>
    <property type="match status" value="1"/>
</dbReference>
<dbReference type="OrthoDB" id="6159439at2759"/>
<feature type="compositionally biased region" description="Basic and acidic residues" evidence="9">
    <location>
        <begin position="86"/>
        <end position="95"/>
    </location>
</feature>
<feature type="compositionally biased region" description="Low complexity" evidence="9">
    <location>
        <begin position="29"/>
        <end position="48"/>
    </location>
</feature>
<evidence type="ECO:0000313" key="11">
    <source>
        <dbReference type="EMBL" id="ABD97280.1"/>
    </source>
</evidence>
<dbReference type="GO" id="GO:0048598">
    <property type="term" value="P:embryonic morphogenesis"/>
    <property type="evidence" value="ECO:0007669"/>
    <property type="project" value="TreeGrafter"/>
</dbReference>
<feature type="region of interest" description="Disordered" evidence="9">
    <location>
        <begin position="86"/>
        <end position="182"/>
    </location>
</feature>
<dbReference type="PANTHER" id="PTHR24338">
    <property type="entry name" value="HOMEOBOX PROTEIN MSX"/>
    <property type="match status" value="1"/>
</dbReference>
<feature type="region of interest" description="Disordered" evidence="9">
    <location>
        <begin position="1"/>
        <end position="48"/>
    </location>
</feature>
<dbReference type="InterPro" id="IPR050674">
    <property type="entry name" value="Msh_Homeobox_Regulators"/>
</dbReference>
<accession>Q1PHP9</accession>
<dbReference type="GO" id="GO:0005634">
    <property type="term" value="C:nucleus"/>
    <property type="evidence" value="ECO:0007669"/>
    <property type="project" value="UniProtKB-SubCell"/>
</dbReference>
<sequence>MSQKSLSLSSNSAFSKPEALPTAQTLSLSTENAENHSSNSTESTTGTMTATAATTAATMTSASIATGTENITFSVASLISHAGHENSKLDDQCRETRHHPHSPSSSTIPSSFSVEGILSKPVSSRDTNSKEEIPLTPTTKSSSWTTATFPWLDSSFSSSNGRSSPPKVCTLRKHKTNRKPRTPFTTSQLLALERKFRQKQYLSIAERAEFSASLNLTETQVKIWFQNRRAKAKRLQEAELEKLKMAAKPLLPPTISFPFANGTQGFYASPAYMRSHLGQPIHLPTYGFYPIPAAHAGYVYP</sequence>
<keyword evidence="2" id="KW-0217">Developmental protein</keyword>
<dbReference type="Proteomes" id="UP000694865">
    <property type="component" value="Unplaced"/>
</dbReference>
<dbReference type="Pfam" id="PF00046">
    <property type="entry name" value="Homeodomain"/>
    <property type="match status" value="1"/>
</dbReference>
<dbReference type="GO" id="GO:0000981">
    <property type="term" value="F:DNA-binding transcription factor activity, RNA polymerase II-specific"/>
    <property type="evidence" value="ECO:0007669"/>
    <property type="project" value="InterPro"/>
</dbReference>
<dbReference type="RefSeq" id="NP_001158403.1">
    <property type="nucleotide sequence ID" value="NM_001164931.1"/>
</dbReference>
<dbReference type="PANTHER" id="PTHR24338:SF0">
    <property type="entry name" value="MUSCLE SEGMENTATION HOMEOBOX"/>
    <property type="match status" value="1"/>
</dbReference>
<feature type="compositionally biased region" description="Polar residues" evidence="9">
    <location>
        <begin position="136"/>
        <end position="148"/>
    </location>
</feature>
<dbReference type="GeneID" id="100303531"/>
<keyword evidence="4 7" id="KW-0371">Homeobox</keyword>
<evidence type="ECO:0000313" key="12">
    <source>
        <dbReference type="Proteomes" id="UP000694865"/>
    </source>
</evidence>
<reference evidence="13" key="2">
    <citation type="submission" date="2025-05" db="UniProtKB">
        <authorList>
            <consortium name="RefSeq"/>
        </authorList>
    </citation>
    <scope>IDENTIFICATION</scope>
</reference>
<dbReference type="CDD" id="cd00086">
    <property type="entry name" value="homeodomain"/>
    <property type="match status" value="1"/>
</dbReference>
<keyword evidence="5 7" id="KW-0539">Nucleus</keyword>
<dbReference type="GO" id="GO:0000977">
    <property type="term" value="F:RNA polymerase II transcription regulatory region sequence-specific DNA binding"/>
    <property type="evidence" value="ECO:0007669"/>
    <property type="project" value="TreeGrafter"/>
</dbReference>
<reference evidence="11 13" key="1">
    <citation type="journal article" date="2006" name="PLoS Biol.">
        <title>Dorsoventral patterning in hemichordates: insights into early chordate evolution.</title>
        <authorList>
            <person name="Lowe C.J."/>
            <person name="Terasaki M."/>
            <person name="Wu M."/>
            <person name="Freeman R.M. Jr."/>
            <person name="Runft L."/>
            <person name="Kwan K."/>
            <person name="Haigo S."/>
            <person name="Aronowicz J."/>
            <person name="Lander E."/>
            <person name="Gruber C."/>
            <person name="Smith M."/>
            <person name="Kirschner M."/>
            <person name="Gerhart J."/>
        </authorList>
    </citation>
    <scope>NUCLEOTIDE SEQUENCE</scope>
</reference>
<feature type="DNA-binding region" description="Homeobox" evidence="7">
    <location>
        <begin position="177"/>
        <end position="236"/>
    </location>
</feature>
<dbReference type="KEGG" id="sko:100303531"/>
<keyword evidence="3 7" id="KW-0238">DNA-binding</keyword>
<evidence type="ECO:0000256" key="9">
    <source>
        <dbReference type="SAM" id="MobiDB-lite"/>
    </source>
</evidence>
<dbReference type="AlphaFoldDB" id="Q1PHP9"/>
<feature type="compositionally biased region" description="Low complexity" evidence="9">
    <location>
        <begin position="154"/>
        <end position="164"/>
    </location>
</feature>
<dbReference type="SMART" id="SM00389">
    <property type="entry name" value="HOX"/>
    <property type="match status" value="1"/>
</dbReference>
<evidence type="ECO:0000256" key="2">
    <source>
        <dbReference type="ARBA" id="ARBA00022473"/>
    </source>
</evidence>
<dbReference type="EMBL" id="DQ431048">
    <property type="protein sequence ID" value="ABD97280.1"/>
    <property type="molecule type" value="mRNA"/>
</dbReference>
<feature type="compositionally biased region" description="Low complexity" evidence="9">
    <location>
        <begin position="1"/>
        <end position="16"/>
    </location>
</feature>
<evidence type="ECO:0000259" key="10">
    <source>
        <dbReference type="PROSITE" id="PS50071"/>
    </source>
</evidence>
<dbReference type="PROSITE" id="PS50071">
    <property type="entry name" value="HOMEOBOX_2"/>
    <property type="match status" value="1"/>
</dbReference>
<dbReference type="InterPro" id="IPR000047">
    <property type="entry name" value="HTH_motif"/>
</dbReference>
<dbReference type="SUPFAM" id="SSF46689">
    <property type="entry name" value="Homeodomain-like"/>
    <property type="match status" value="1"/>
</dbReference>
<feature type="compositionally biased region" description="Low complexity" evidence="9">
    <location>
        <begin position="102"/>
        <end position="113"/>
    </location>
</feature>
<dbReference type="InterPro" id="IPR009057">
    <property type="entry name" value="Homeodomain-like_sf"/>
</dbReference>
<comment type="similarity">
    <text evidence="6">Belongs to the Msh homeobox family.</text>
</comment>